<dbReference type="EMBL" id="MNBE01000313">
    <property type="protein sequence ID" value="OKP10681.1"/>
    <property type="molecule type" value="Genomic_DNA"/>
</dbReference>
<dbReference type="Pfam" id="PF03171">
    <property type="entry name" value="2OG-FeII_Oxy"/>
    <property type="match status" value="1"/>
</dbReference>
<dbReference type="InterPro" id="IPR026992">
    <property type="entry name" value="DIOX_N"/>
</dbReference>
<dbReference type="PRINTS" id="PR00682">
    <property type="entry name" value="IPNSYNTHASE"/>
</dbReference>
<dbReference type="FunFam" id="2.60.120.330:FF:000030">
    <property type="entry name" value="Thymine dioxygenase"/>
    <property type="match status" value="1"/>
</dbReference>
<dbReference type="Pfam" id="PF14226">
    <property type="entry name" value="DIOX_N"/>
    <property type="match status" value="1"/>
</dbReference>
<comment type="caution">
    <text evidence="3">The sequence shown here is derived from an EMBL/GenBank/DDBJ whole genome shotgun (WGS) entry which is preliminary data.</text>
</comment>
<comment type="similarity">
    <text evidence="1">Belongs to the iron/ascorbate-dependent oxidoreductase family.</text>
</comment>
<dbReference type="Gene3D" id="2.60.120.330">
    <property type="entry name" value="B-lactam Antibiotic, Isopenicillin N Synthase, Chain"/>
    <property type="match status" value="1"/>
</dbReference>
<proteinExistence type="inferred from homology"/>
<protein>
    <recommendedName>
        <fullName evidence="2">Fe2OG dioxygenase domain-containing protein</fullName>
    </recommendedName>
</protein>
<keyword evidence="4" id="KW-1185">Reference proteome</keyword>
<dbReference type="Gene3D" id="2.120.10.30">
    <property type="entry name" value="TolB, C-terminal domain"/>
    <property type="match status" value="1"/>
</dbReference>
<dbReference type="InterPro" id="IPR044861">
    <property type="entry name" value="IPNS-like_FE2OG_OXY"/>
</dbReference>
<organism evidence="3 4">
    <name type="scientific">Penicillium subrubescens</name>
    <dbReference type="NCBI Taxonomy" id="1316194"/>
    <lineage>
        <taxon>Eukaryota</taxon>
        <taxon>Fungi</taxon>
        <taxon>Dikarya</taxon>
        <taxon>Ascomycota</taxon>
        <taxon>Pezizomycotina</taxon>
        <taxon>Eurotiomycetes</taxon>
        <taxon>Eurotiomycetidae</taxon>
        <taxon>Eurotiales</taxon>
        <taxon>Aspergillaceae</taxon>
        <taxon>Penicillium</taxon>
    </lineage>
</organism>
<dbReference type="AlphaFoldDB" id="A0A1Q5UDY8"/>
<evidence type="ECO:0000256" key="1">
    <source>
        <dbReference type="ARBA" id="ARBA00008056"/>
    </source>
</evidence>
<dbReference type="InterPro" id="IPR011042">
    <property type="entry name" value="6-blade_b-propeller_TolB-like"/>
</dbReference>
<dbReference type="PANTHER" id="PTHR47990">
    <property type="entry name" value="2-OXOGLUTARATE (2OG) AND FE(II)-DEPENDENT OXYGENASE SUPERFAMILY PROTEIN-RELATED"/>
    <property type="match status" value="1"/>
</dbReference>
<accession>A0A1Q5UDY8</accession>
<dbReference type="PROSITE" id="PS51471">
    <property type="entry name" value="FE2OG_OXY"/>
    <property type="match status" value="1"/>
</dbReference>
<dbReference type="InterPro" id="IPR027443">
    <property type="entry name" value="IPNS-like_sf"/>
</dbReference>
<name>A0A1Q5UDY8_9EURO</name>
<dbReference type="SUPFAM" id="SSF51197">
    <property type="entry name" value="Clavaminate synthase-like"/>
    <property type="match status" value="1"/>
</dbReference>
<dbReference type="SUPFAM" id="SSF63829">
    <property type="entry name" value="Calcium-dependent phosphotriesterase"/>
    <property type="match status" value="1"/>
</dbReference>
<dbReference type="STRING" id="1316194.A0A1Q5UDY8"/>
<reference evidence="3 4" key="1">
    <citation type="submission" date="2016-10" db="EMBL/GenBank/DDBJ databases">
        <title>Genome sequence of the ascomycete fungus Penicillium subrubescens.</title>
        <authorList>
            <person name="De Vries R.P."/>
            <person name="Peng M."/>
            <person name="Dilokpimol A."/>
            <person name="Hilden K."/>
            <person name="Makela M.R."/>
            <person name="Grigoriev I."/>
            <person name="Riley R."/>
            <person name="Granchi Z."/>
        </authorList>
    </citation>
    <scope>NUCLEOTIDE SEQUENCE [LARGE SCALE GENOMIC DNA]</scope>
    <source>
        <strain evidence="3 4">CBS 132785</strain>
    </source>
</reference>
<sequence>MTGKALDVRTESSIEVFDLDLKSGKLVHIKSISSEALDSPNNLAVDKDGKGFLVINGGRTKLGPFRGGPFKFGSSSISYCRTETGICRTVASQGFDLANSIAMGHDGLAYISMSSTGTLAVYKMAGNELTQIDALSLGSALDHLSVDARGNILITAFTDPVELQEASTNPQASVTAGTVLMVQKKNGPSKKPDEEQYILQPMIEDEAAKLMSTTTTAVHDRLLAFIEAARSTEGGPISTKFSERMAGNLQEINPASTAVAKDDLVIPLIDFGPFYTGTPSDKHAVALSITNAFKTSGFVYLKDHGIPPSVVSRVFASSAGFFRRPQSQKDGLGWTTPQSNRGYVAIGREKLATLEETGEMDVLRGSAPDIKETMEIGREGVEGLPNQWPDHLDDEGKDFKETMLSFFGMCKDLHKQVMSAIALGMNLPEHFFDDFVNDGDNNLRLLHYPPVRKDVFKQNPNQVRAGEHSDYGSITLLFQDRHGGLQVRSPKGTFVDATPIPDTIVVNAGDLLARWSNDFIKSTRHRVIEPPKPEGEYQDDTSDSYPARYSIAYFCNPNNNKLIEALPGTYGEEINVTKKYADITAGDYLVQRLTATY</sequence>
<dbReference type="Proteomes" id="UP000186955">
    <property type="component" value="Unassembled WGS sequence"/>
</dbReference>
<gene>
    <name evidence="3" type="ORF">PENSUB_3984</name>
</gene>
<evidence type="ECO:0000259" key="2">
    <source>
        <dbReference type="PROSITE" id="PS51471"/>
    </source>
</evidence>
<dbReference type="InterPro" id="IPR005123">
    <property type="entry name" value="Oxoglu/Fe-dep_dioxygenase_dom"/>
</dbReference>
<feature type="domain" description="Fe2OG dioxygenase" evidence="2">
    <location>
        <begin position="439"/>
        <end position="557"/>
    </location>
</feature>
<dbReference type="GO" id="GO:0044283">
    <property type="term" value="P:small molecule biosynthetic process"/>
    <property type="evidence" value="ECO:0007669"/>
    <property type="project" value="UniProtKB-ARBA"/>
</dbReference>
<evidence type="ECO:0000313" key="3">
    <source>
        <dbReference type="EMBL" id="OKP10681.1"/>
    </source>
</evidence>
<dbReference type="InterPro" id="IPR050231">
    <property type="entry name" value="Iron_ascorbate_oxido_reductase"/>
</dbReference>
<evidence type="ECO:0000313" key="4">
    <source>
        <dbReference type="Proteomes" id="UP000186955"/>
    </source>
</evidence>